<sequence>MTKQNLYFIILGIFFITEPFYTQELRGRIIESENKKPLENVNIYNKRTGFGTTSNSVGKFYLNEDIKSSDSLIFSHIGYQTEIGTISEFKSAAFLMELQKKIDDLDLVDISSKNLNDQMDFLILESIPKALYAFSTNIINGELFVIAGNESEETKQALKLLDRYSDLELDDFLKALIRKPNTDWASFSSKIYRYDFSTKNWANSKKAIIPRAYHNSEVLNDKIYIYGGKTLSTNHWKEYLPNKVEIYDVKNDTLLIDETNPHMAVNFASFTNDSLIFLMGGSIKEFKNTNRKQYTNKVHVFNSKTGYWSELGAMPEGKETSGVLVDGIFYLIGGYKGEPLNSIETYNLSNGRWQRIGKLFTPMERPAISKKDHMIYIYDEKRILSFNTFTKILKEFQIDIDLYDPKMVLYENNIFILGGFSKSEFKLKPSKEFYKIPIENFKNTKIKRQRTFDSL</sequence>
<dbReference type="Pfam" id="PF13715">
    <property type="entry name" value="CarbopepD_reg_2"/>
    <property type="match status" value="1"/>
</dbReference>
<accession>A0ABS9EHS6</accession>
<keyword evidence="2" id="KW-1185">Reference proteome</keyword>
<dbReference type="InterPro" id="IPR052392">
    <property type="entry name" value="Kelch-BTB_domain-containing"/>
</dbReference>
<comment type="caution">
    <text evidence="1">The sequence shown here is derived from an EMBL/GenBank/DDBJ whole genome shotgun (WGS) entry which is preliminary data.</text>
</comment>
<dbReference type="EMBL" id="JAKGTH010000009">
    <property type="protein sequence ID" value="MCF4101887.1"/>
    <property type="molecule type" value="Genomic_DNA"/>
</dbReference>
<protein>
    <submittedName>
        <fullName evidence="1">Carboxypeptidase-like regulatory domain-containing protein</fullName>
    </submittedName>
</protein>
<reference evidence="1" key="1">
    <citation type="submission" date="2022-01" db="EMBL/GenBank/DDBJ databases">
        <title>Gillisia lutea sp. nov., isolated from marine plastic residues from the Malvarosa beach (Valencia, Spain).</title>
        <authorList>
            <person name="Vidal-Verdu A."/>
            <person name="Molina-Menor E."/>
            <person name="Satari L."/>
            <person name="Pascual J."/>
            <person name="Pereto J."/>
            <person name="Porcar M."/>
        </authorList>
    </citation>
    <scope>NUCLEOTIDE SEQUENCE</scope>
    <source>
        <strain evidence="1">M10.2A</strain>
    </source>
</reference>
<dbReference type="PANTHER" id="PTHR46375">
    <property type="entry name" value="KELCH REPEAT AND BTB DOMAIN-CONTAINING PROTEIN 13-RELATED"/>
    <property type="match status" value="1"/>
</dbReference>
<name>A0ABS9EHS6_9FLAO</name>
<dbReference type="Gene3D" id="2.120.10.80">
    <property type="entry name" value="Kelch-type beta propeller"/>
    <property type="match status" value="1"/>
</dbReference>
<proteinExistence type="predicted"/>
<dbReference type="Pfam" id="PF24681">
    <property type="entry name" value="Kelch_KLHDC2_KLHL20_DRC7"/>
    <property type="match status" value="1"/>
</dbReference>
<organism evidence="1 2">
    <name type="scientific">Gillisia lutea</name>
    <dbReference type="NCBI Taxonomy" id="2909668"/>
    <lineage>
        <taxon>Bacteria</taxon>
        <taxon>Pseudomonadati</taxon>
        <taxon>Bacteroidota</taxon>
        <taxon>Flavobacteriia</taxon>
        <taxon>Flavobacteriales</taxon>
        <taxon>Flavobacteriaceae</taxon>
        <taxon>Gillisia</taxon>
    </lineage>
</organism>
<dbReference type="SUPFAM" id="SSF49464">
    <property type="entry name" value="Carboxypeptidase regulatory domain-like"/>
    <property type="match status" value="1"/>
</dbReference>
<evidence type="ECO:0000313" key="1">
    <source>
        <dbReference type="EMBL" id="MCF4101887.1"/>
    </source>
</evidence>
<evidence type="ECO:0000313" key="2">
    <source>
        <dbReference type="Proteomes" id="UP001179363"/>
    </source>
</evidence>
<dbReference type="InterPro" id="IPR008969">
    <property type="entry name" value="CarboxyPept-like_regulatory"/>
</dbReference>
<dbReference type="PANTHER" id="PTHR46375:SF3">
    <property type="entry name" value="KELCH REPEAT AND BTB DOMAIN-CONTAINING PROTEIN 13"/>
    <property type="match status" value="1"/>
</dbReference>
<dbReference type="Proteomes" id="UP001179363">
    <property type="component" value="Unassembled WGS sequence"/>
</dbReference>
<gene>
    <name evidence="1" type="ORF">L1I30_09430</name>
</gene>
<dbReference type="InterPro" id="IPR015915">
    <property type="entry name" value="Kelch-typ_b-propeller"/>
</dbReference>
<dbReference type="RefSeq" id="WP_236134038.1">
    <property type="nucleotide sequence ID" value="NZ_JAKGTH010000009.1"/>
</dbReference>
<dbReference type="SUPFAM" id="SSF117281">
    <property type="entry name" value="Kelch motif"/>
    <property type="match status" value="1"/>
</dbReference>